<reference evidence="1 2" key="1">
    <citation type="submission" date="2024-04" db="EMBL/GenBank/DDBJ databases">
        <title>Albibacterium profundi sp. nov., isolated from sediment of the Challenger Deep of Mariana Trench.</title>
        <authorList>
            <person name="Wang Y."/>
        </authorList>
    </citation>
    <scope>NUCLEOTIDE SEQUENCE [LARGE SCALE GENOMIC DNA]</scope>
    <source>
        <strain evidence="1 2">RHL897</strain>
    </source>
</reference>
<accession>A0ABV5CDD8</accession>
<protein>
    <submittedName>
        <fullName evidence="1">Copper resistance protein NlpE N-terminal domain-containing protein</fullName>
    </submittedName>
</protein>
<organism evidence="1 2">
    <name type="scientific">Albibacterium profundi</name>
    <dbReference type="NCBI Taxonomy" id="3134906"/>
    <lineage>
        <taxon>Bacteria</taxon>
        <taxon>Pseudomonadati</taxon>
        <taxon>Bacteroidota</taxon>
        <taxon>Sphingobacteriia</taxon>
        <taxon>Sphingobacteriales</taxon>
        <taxon>Sphingobacteriaceae</taxon>
        <taxon>Albibacterium</taxon>
    </lineage>
</organism>
<name>A0ABV5CDD8_9SPHI</name>
<keyword evidence="2" id="KW-1185">Reference proteome</keyword>
<proteinExistence type="predicted"/>
<dbReference type="RefSeq" id="WP_375557023.1">
    <property type="nucleotide sequence ID" value="NZ_JBBVGT010000002.1"/>
</dbReference>
<comment type="caution">
    <text evidence="1">The sequence shown here is derived from an EMBL/GenBank/DDBJ whole genome shotgun (WGS) entry which is preliminary data.</text>
</comment>
<dbReference type="EMBL" id="JBBVGT010000002">
    <property type="protein sequence ID" value="MFB5945486.1"/>
    <property type="molecule type" value="Genomic_DNA"/>
</dbReference>
<dbReference type="Proteomes" id="UP001580928">
    <property type="component" value="Unassembled WGS sequence"/>
</dbReference>
<evidence type="ECO:0000313" key="2">
    <source>
        <dbReference type="Proteomes" id="UP001580928"/>
    </source>
</evidence>
<sequence>MKDKLVRLLLIISISYTGCSPKVGQKVTSHPNEVNLNEWTPRGPLFFVAPSGVYKGAIPCSDCPGVEVTLNFKDDNSLVKSQRYIQSKTKKTSKHTGSWVVIEDNIVRVTFSDNSPQEFYKAQNGGHLILLNNEKELKIDPAQAQFFIFNPD</sequence>
<dbReference type="InterPro" id="IPR007298">
    <property type="entry name" value="Cu-R_lipoprotein_NlpE"/>
</dbReference>
<dbReference type="Pfam" id="PF04170">
    <property type="entry name" value="NlpE"/>
    <property type="match status" value="1"/>
</dbReference>
<evidence type="ECO:0000313" key="1">
    <source>
        <dbReference type="EMBL" id="MFB5945486.1"/>
    </source>
</evidence>
<dbReference type="Gene3D" id="2.40.128.640">
    <property type="match status" value="1"/>
</dbReference>
<gene>
    <name evidence="1" type="ORF">WKR92_06555</name>
</gene>